<dbReference type="Gene3D" id="3.40.710.10">
    <property type="entry name" value="DD-peptidase/beta-lactamase superfamily"/>
    <property type="match status" value="1"/>
</dbReference>
<dbReference type="InterPro" id="IPR050396">
    <property type="entry name" value="Glycosyltr_51/Transpeptidase"/>
</dbReference>
<keyword evidence="16" id="KW-0735">Signal-anchor</keyword>
<evidence type="ECO:0000256" key="1">
    <source>
        <dbReference type="ARBA" id="ARBA00002624"/>
    </source>
</evidence>
<keyword evidence="12" id="KW-0808">Transferase</keyword>
<dbReference type="GO" id="GO:0046677">
    <property type="term" value="P:response to antibiotic"/>
    <property type="evidence" value="ECO:0007669"/>
    <property type="project" value="UniProtKB-KW"/>
</dbReference>
<evidence type="ECO:0000256" key="5">
    <source>
        <dbReference type="ARBA" id="ARBA00007739"/>
    </source>
</evidence>
<reference evidence="31 32" key="1">
    <citation type="submission" date="2017-02" db="EMBL/GenBank/DDBJ databases">
        <authorList>
            <person name="Peterson S.W."/>
        </authorList>
    </citation>
    <scope>NUCLEOTIDE SEQUENCE [LARGE SCALE GENOMIC DNA]</scope>
    <source>
        <strain evidence="31 32">DSM 15102</strain>
    </source>
</reference>
<evidence type="ECO:0000256" key="8">
    <source>
        <dbReference type="ARBA" id="ARBA00022475"/>
    </source>
</evidence>
<keyword evidence="32" id="KW-1185">Reference proteome</keyword>
<evidence type="ECO:0000256" key="20">
    <source>
        <dbReference type="ARBA" id="ARBA00023251"/>
    </source>
</evidence>
<evidence type="ECO:0000259" key="29">
    <source>
        <dbReference type="Pfam" id="PF00905"/>
    </source>
</evidence>
<evidence type="ECO:0000256" key="6">
    <source>
        <dbReference type="ARBA" id="ARBA00012448"/>
    </source>
</evidence>
<dbReference type="FunFam" id="1.10.3810.10:FF:000001">
    <property type="entry name" value="Penicillin-binding protein 1A"/>
    <property type="match status" value="1"/>
</dbReference>
<dbReference type="UniPathway" id="UPA00219"/>
<keyword evidence="11" id="KW-0328">Glycosyltransferase</keyword>
<feature type="compositionally biased region" description="Basic and acidic residues" evidence="27">
    <location>
        <begin position="698"/>
        <end position="730"/>
    </location>
</feature>
<feature type="region of interest" description="Disordered" evidence="27">
    <location>
        <begin position="664"/>
        <end position="810"/>
    </location>
</feature>
<keyword evidence="18 28" id="KW-1133">Transmembrane helix</keyword>
<keyword evidence="17" id="KW-0573">Peptidoglycan synthesis</keyword>
<feature type="compositionally biased region" description="Low complexity" evidence="27">
    <location>
        <begin position="790"/>
        <end position="800"/>
    </location>
</feature>
<keyword evidence="19 28" id="KW-0472">Membrane</keyword>
<feature type="compositionally biased region" description="Polar residues" evidence="27">
    <location>
        <begin position="731"/>
        <end position="742"/>
    </location>
</feature>
<evidence type="ECO:0000256" key="11">
    <source>
        <dbReference type="ARBA" id="ARBA00022676"/>
    </source>
</evidence>
<evidence type="ECO:0000256" key="4">
    <source>
        <dbReference type="ARBA" id="ARBA00007090"/>
    </source>
</evidence>
<dbReference type="AlphaFoldDB" id="A0A1T4KR63"/>
<dbReference type="SUPFAM" id="SSF56601">
    <property type="entry name" value="beta-lactamase/transpeptidase-like"/>
    <property type="match status" value="1"/>
</dbReference>
<dbReference type="EC" id="3.4.16.4" evidence="6"/>
<dbReference type="GO" id="GO:0009002">
    <property type="term" value="F:serine-type D-Ala-D-Ala carboxypeptidase activity"/>
    <property type="evidence" value="ECO:0007669"/>
    <property type="project" value="UniProtKB-EC"/>
</dbReference>
<feature type="domain" description="Glycosyl transferase family 51" evidence="30">
    <location>
        <begin position="54"/>
        <end position="226"/>
    </location>
</feature>
<comment type="similarity">
    <text evidence="5">In the N-terminal section; belongs to the glycosyltransferase 51 family.</text>
</comment>
<comment type="catalytic activity">
    <reaction evidence="25">
        <text>[GlcNAc-(1-&gt;4)-Mur2Ac(oyl-L-Ala-gamma-D-Glu-L-Lys-D-Ala-D-Ala)](n)-di-trans,octa-cis-undecaprenyl diphosphate + beta-D-GlcNAc-(1-&gt;4)-Mur2Ac(oyl-L-Ala-gamma-D-Glu-L-Lys-D-Ala-D-Ala)-di-trans,octa-cis-undecaprenyl diphosphate = [GlcNAc-(1-&gt;4)-Mur2Ac(oyl-L-Ala-gamma-D-Glu-L-Lys-D-Ala-D-Ala)](n+1)-di-trans,octa-cis-undecaprenyl diphosphate + di-trans,octa-cis-undecaprenyl diphosphate + H(+)</text>
        <dbReference type="Rhea" id="RHEA:23708"/>
        <dbReference type="Rhea" id="RHEA-COMP:9602"/>
        <dbReference type="Rhea" id="RHEA-COMP:9603"/>
        <dbReference type="ChEBI" id="CHEBI:15378"/>
        <dbReference type="ChEBI" id="CHEBI:58405"/>
        <dbReference type="ChEBI" id="CHEBI:60033"/>
        <dbReference type="ChEBI" id="CHEBI:78435"/>
        <dbReference type="EC" id="2.4.99.28"/>
    </reaction>
</comment>
<evidence type="ECO:0000256" key="26">
    <source>
        <dbReference type="ARBA" id="ARBA00060592"/>
    </source>
</evidence>
<feature type="compositionally biased region" description="Polar residues" evidence="27">
    <location>
        <begin position="801"/>
        <end position="810"/>
    </location>
</feature>
<dbReference type="RefSeq" id="WP_087678088.1">
    <property type="nucleotide sequence ID" value="NZ_FUWV01000002.1"/>
</dbReference>
<feature type="transmembrane region" description="Helical" evidence="28">
    <location>
        <begin position="7"/>
        <end position="29"/>
    </location>
</feature>
<keyword evidence="22" id="KW-0961">Cell wall biogenesis/degradation</keyword>
<evidence type="ECO:0000256" key="10">
    <source>
        <dbReference type="ARBA" id="ARBA00022670"/>
    </source>
</evidence>
<keyword evidence="8" id="KW-1003">Cell membrane</keyword>
<evidence type="ECO:0000256" key="9">
    <source>
        <dbReference type="ARBA" id="ARBA00022645"/>
    </source>
</evidence>
<evidence type="ECO:0000256" key="22">
    <source>
        <dbReference type="ARBA" id="ARBA00023316"/>
    </source>
</evidence>
<comment type="function">
    <text evidence="1">Cell wall formation. Synthesis of cross-linked peptidoglycan from the lipid intermediates. The enzyme has a penicillin-insensitive transglycosylase N-terminal domain (formation of linear glycan strands) and a penicillin-sensitive transpeptidase C-terminal domain (cross-linking of the peptide subunits).</text>
</comment>
<evidence type="ECO:0000313" key="32">
    <source>
        <dbReference type="Proteomes" id="UP000196365"/>
    </source>
</evidence>
<evidence type="ECO:0000313" key="31">
    <source>
        <dbReference type="EMBL" id="SJZ44827.1"/>
    </source>
</evidence>
<organism evidence="31 32">
    <name type="scientific">Garciella nitratireducens DSM 15102</name>
    <dbReference type="NCBI Taxonomy" id="1121911"/>
    <lineage>
        <taxon>Bacteria</taxon>
        <taxon>Bacillati</taxon>
        <taxon>Bacillota</taxon>
        <taxon>Clostridia</taxon>
        <taxon>Eubacteriales</taxon>
        <taxon>Eubacteriaceae</taxon>
        <taxon>Garciella</taxon>
    </lineage>
</organism>
<dbReference type="GO" id="GO:0071555">
    <property type="term" value="P:cell wall organization"/>
    <property type="evidence" value="ECO:0007669"/>
    <property type="project" value="UniProtKB-KW"/>
</dbReference>
<comment type="catalytic activity">
    <reaction evidence="23">
        <text>Preferential cleavage: (Ac)2-L-Lys-D-Ala-|-D-Ala. Also transpeptidation of peptidyl-alanyl moieties that are N-acyl substituents of D-alanine.</text>
        <dbReference type="EC" id="3.4.16.4"/>
    </reaction>
</comment>
<evidence type="ECO:0000256" key="19">
    <source>
        <dbReference type="ARBA" id="ARBA00023136"/>
    </source>
</evidence>
<evidence type="ECO:0000256" key="17">
    <source>
        <dbReference type="ARBA" id="ARBA00022984"/>
    </source>
</evidence>
<evidence type="ECO:0000256" key="27">
    <source>
        <dbReference type="SAM" id="MobiDB-lite"/>
    </source>
</evidence>
<dbReference type="InterPro" id="IPR012338">
    <property type="entry name" value="Beta-lactam/transpept-like"/>
</dbReference>
<keyword evidence="15" id="KW-0133">Cell shape</keyword>
<proteinExistence type="inferred from homology"/>
<dbReference type="GO" id="GO:0006508">
    <property type="term" value="P:proteolysis"/>
    <property type="evidence" value="ECO:0007669"/>
    <property type="project" value="UniProtKB-KW"/>
</dbReference>
<dbReference type="GO" id="GO:0005886">
    <property type="term" value="C:plasma membrane"/>
    <property type="evidence" value="ECO:0007669"/>
    <property type="project" value="UniProtKB-SubCell"/>
</dbReference>
<comment type="pathway">
    <text evidence="3">Cell wall biogenesis; peptidoglycan biosynthesis.</text>
</comment>
<dbReference type="Pfam" id="PF00905">
    <property type="entry name" value="Transpeptidase"/>
    <property type="match status" value="1"/>
</dbReference>
<dbReference type="InterPro" id="IPR001460">
    <property type="entry name" value="PCN-bd_Tpept"/>
</dbReference>
<keyword evidence="10" id="KW-0645">Protease</keyword>
<dbReference type="Proteomes" id="UP000196365">
    <property type="component" value="Unassembled WGS sequence"/>
</dbReference>
<feature type="domain" description="Penicillin-binding protein transpeptidase" evidence="29">
    <location>
        <begin position="375"/>
        <end position="623"/>
    </location>
</feature>
<evidence type="ECO:0000256" key="16">
    <source>
        <dbReference type="ARBA" id="ARBA00022968"/>
    </source>
</evidence>
<dbReference type="GO" id="GO:0008955">
    <property type="term" value="F:peptidoglycan glycosyltransferase activity"/>
    <property type="evidence" value="ECO:0007669"/>
    <property type="project" value="UniProtKB-EC"/>
</dbReference>
<keyword evidence="21" id="KW-0511">Multifunctional enzyme</keyword>
<dbReference type="Gene3D" id="1.10.3810.10">
    <property type="entry name" value="Biosynthetic peptidoglycan transglycosylase-like"/>
    <property type="match status" value="1"/>
</dbReference>
<feature type="compositionally biased region" description="Low complexity" evidence="27">
    <location>
        <begin position="669"/>
        <end position="687"/>
    </location>
</feature>
<evidence type="ECO:0000256" key="14">
    <source>
        <dbReference type="ARBA" id="ARBA00022801"/>
    </source>
</evidence>
<feature type="compositionally biased region" description="Basic and acidic residues" evidence="27">
    <location>
        <begin position="753"/>
        <end position="789"/>
    </location>
</feature>
<dbReference type="InterPro" id="IPR023346">
    <property type="entry name" value="Lysozyme-like_dom_sf"/>
</dbReference>
<evidence type="ECO:0000256" key="28">
    <source>
        <dbReference type="SAM" id="Phobius"/>
    </source>
</evidence>
<evidence type="ECO:0000256" key="3">
    <source>
        <dbReference type="ARBA" id="ARBA00004752"/>
    </source>
</evidence>
<comment type="pathway">
    <text evidence="26">Glycan biosynthesis.</text>
</comment>
<comment type="subcellular location">
    <subcellularLocation>
        <location evidence="2">Cell membrane</location>
        <topology evidence="2">Single-pass type II membrane protein</topology>
    </subcellularLocation>
</comment>
<dbReference type="PANTHER" id="PTHR32282:SF33">
    <property type="entry name" value="PEPTIDOGLYCAN GLYCOSYLTRANSFERASE"/>
    <property type="match status" value="1"/>
</dbReference>
<evidence type="ECO:0000256" key="15">
    <source>
        <dbReference type="ARBA" id="ARBA00022960"/>
    </source>
</evidence>
<keyword evidence="13 28" id="KW-0812">Transmembrane</keyword>
<comment type="similarity">
    <text evidence="4">In the C-terminal section; belongs to the transpeptidase family.</text>
</comment>
<evidence type="ECO:0000256" key="23">
    <source>
        <dbReference type="ARBA" id="ARBA00034000"/>
    </source>
</evidence>
<dbReference type="Pfam" id="PF00912">
    <property type="entry name" value="Transgly"/>
    <property type="match status" value="1"/>
</dbReference>
<dbReference type="EC" id="2.4.99.28" evidence="24"/>
<dbReference type="InterPro" id="IPR036950">
    <property type="entry name" value="PBP_transglycosylase"/>
</dbReference>
<evidence type="ECO:0000256" key="7">
    <source>
        <dbReference type="ARBA" id="ARBA00018638"/>
    </source>
</evidence>
<dbReference type="GO" id="GO:0008360">
    <property type="term" value="P:regulation of cell shape"/>
    <property type="evidence" value="ECO:0007669"/>
    <property type="project" value="UniProtKB-KW"/>
</dbReference>
<dbReference type="GO" id="GO:0009252">
    <property type="term" value="P:peptidoglycan biosynthetic process"/>
    <property type="evidence" value="ECO:0007669"/>
    <property type="project" value="UniProtKB-UniPathway"/>
</dbReference>
<dbReference type="PANTHER" id="PTHR32282">
    <property type="entry name" value="BINDING PROTEIN TRANSPEPTIDASE, PUTATIVE-RELATED"/>
    <property type="match status" value="1"/>
</dbReference>
<evidence type="ECO:0000256" key="24">
    <source>
        <dbReference type="ARBA" id="ARBA00044770"/>
    </source>
</evidence>
<evidence type="ECO:0000256" key="13">
    <source>
        <dbReference type="ARBA" id="ARBA00022692"/>
    </source>
</evidence>
<evidence type="ECO:0000256" key="12">
    <source>
        <dbReference type="ARBA" id="ARBA00022679"/>
    </source>
</evidence>
<dbReference type="OrthoDB" id="9766909at2"/>
<name>A0A1T4KR63_9FIRM</name>
<keyword evidence="14" id="KW-0378">Hydrolase</keyword>
<gene>
    <name evidence="31" type="ORF">SAMN02745973_00665</name>
</gene>
<evidence type="ECO:0000256" key="2">
    <source>
        <dbReference type="ARBA" id="ARBA00004401"/>
    </source>
</evidence>
<dbReference type="SUPFAM" id="SSF53955">
    <property type="entry name" value="Lysozyme-like"/>
    <property type="match status" value="1"/>
</dbReference>
<evidence type="ECO:0000256" key="21">
    <source>
        <dbReference type="ARBA" id="ARBA00023268"/>
    </source>
</evidence>
<evidence type="ECO:0000256" key="18">
    <source>
        <dbReference type="ARBA" id="ARBA00022989"/>
    </source>
</evidence>
<evidence type="ECO:0000259" key="30">
    <source>
        <dbReference type="Pfam" id="PF00912"/>
    </source>
</evidence>
<dbReference type="GO" id="GO:0008658">
    <property type="term" value="F:penicillin binding"/>
    <property type="evidence" value="ECO:0007669"/>
    <property type="project" value="InterPro"/>
</dbReference>
<evidence type="ECO:0000256" key="25">
    <source>
        <dbReference type="ARBA" id="ARBA00049902"/>
    </source>
</evidence>
<dbReference type="EMBL" id="FUWV01000002">
    <property type="protein sequence ID" value="SJZ44827.1"/>
    <property type="molecule type" value="Genomic_DNA"/>
</dbReference>
<accession>A0A1T4KR63</accession>
<sequence>MRKRKNLIVLLFIFIITMGTISGSIFFYIQKSPPLDLKKFHYIEPCIILDDQGNFYEELQGKEKREVISIDQIPNHVLNAFISIEDERFYRHPGIDIRGILRAAFQGIKAGDMTTAGGSTITQQLIKLTHLSSEKKISRKIQEAYLAIQLEYVMNKDEILENYLNKINFAYAHGIQAASQTYFRKNADQLSISQAAVLAAIPKAPTAYKPYIIEKTQEDNFKIVTNKKGKVLYSEKNQERALLILKKMKELKFINEKEYAKAKNELLNNTFGLKQPKKSDTYSYFTDAVYDQVVEDLIKKYFSDLPKDEAKEKATNYMLNAGLTVYSTVDTTIQTSMEENFKNNTLFPSQSSVAKKASLEKSKELGVEVNYEPEGAMVIIENSTGKVKGLIGGRKKTTNLSLNRAFRKIQPGSVTKPLTVYAPGIDSKKISLNTTYYDGPLKIGDWKVKNSGSHYSGRTTVREGLRKSKNSIAVQAWYDTGLETSIKYGKKFGLSFAPNDMAPAPLALGGYTYGQTPMAMASAYTTFPNQGIRNTPILYTKVVDANGKIILEKKQQKIKVISPESAYLITDVLKDVVNGGTTHISIPNMPVAGKTGTTNNLADAWFIGYTPYYTGAVWYGYDHNKILANNKTFSLNINVYGGSKPGPALMWEKVMTDIHKNLEPKDFPKVSISPSQKIKPKKSSVPIEIQKSTKPKRNKENINTELNKKEEVQRKKEIDMKKERKIKESNPDNTTENQTINSDPKVPESQPIPKEDSPEKPPKEKTQQKENEKEHETKTKTEKIPKEPNTESTPENSNTTKDVTTNTPLP</sequence>
<keyword evidence="9" id="KW-0121">Carboxypeptidase</keyword>
<protein>
    <recommendedName>
        <fullName evidence="7">Penicillin-binding protein 1A</fullName>
        <ecNumber evidence="24">2.4.99.28</ecNumber>
        <ecNumber evidence="6">3.4.16.4</ecNumber>
    </recommendedName>
</protein>
<keyword evidence="20" id="KW-0046">Antibiotic resistance</keyword>
<dbReference type="InterPro" id="IPR001264">
    <property type="entry name" value="Glyco_trans_51"/>
</dbReference>